<dbReference type="InterPro" id="IPR011990">
    <property type="entry name" value="TPR-like_helical_dom_sf"/>
</dbReference>
<comment type="caution">
    <text evidence="2">The sequence shown here is derived from an EMBL/GenBank/DDBJ whole genome shotgun (WGS) entry which is preliminary data.</text>
</comment>
<dbReference type="Pfam" id="PF12449">
    <property type="entry name" value="DUF3684"/>
    <property type="match status" value="2"/>
</dbReference>
<dbReference type="Gene3D" id="1.25.40.10">
    <property type="entry name" value="Tetratricopeptide repeat domain"/>
    <property type="match status" value="1"/>
</dbReference>
<organism evidence="2 3">
    <name type="scientific">Boletus edulis BED1</name>
    <dbReference type="NCBI Taxonomy" id="1328754"/>
    <lineage>
        <taxon>Eukaryota</taxon>
        <taxon>Fungi</taxon>
        <taxon>Dikarya</taxon>
        <taxon>Basidiomycota</taxon>
        <taxon>Agaricomycotina</taxon>
        <taxon>Agaricomycetes</taxon>
        <taxon>Agaricomycetidae</taxon>
        <taxon>Boletales</taxon>
        <taxon>Boletineae</taxon>
        <taxon>Boletaceae</taxon>
        <taxon>Boletoideae</taxon>
        <taxon>Boletus</taxon>
    </lineage>
</organism>
<name>A0AAD4G8X7_BOLED</name>
<proteinExistence type="predicted"/>
<feature type="domain" description="Sacsin/Nov" evidence="1">
    <location>
        <begin position="19"/>
        <end position="131"/>
    </location>
</feature>
<dbReference type="PANTHER" id="PTHR47839:SF1">
    <property type="entry name" value="DOMAIN PROTEIN, PUTATIVE (AFU_ORTHOLOGUE AFUA_6G04830)-RELATED"/>
    <property type="match status" value="1"/>
</dbReference>
<dbReference type="Gene3D" id="3.30.565.10">
    <property type="entry name" value="Histidine kinase-like ATPase, C-terminal domain"/>
    <property type="match status" value="1"/>
</dbReference>
<dbReference type="InterPro" id="IPR036890">
    <property type="entry name" value="HATPase_C_sf"/>
</dbReference>
<sequence>MARSLQGYIAPVTVDTRALIDKVLARYSCKFPVFRELLQDSDDAGCDSAEIHFEFVAFSPHGPPLPPDLDTTHVLQWTFRNHGKPFRPQDWMRLPRIALGNPDRTKIGAFGVGFFSVFSITENPCVSSGDKEMEFWWDEENQLRYRFDDRPKTDLWTTFKIPLREAAPMPPIAELMQFLASSITFMVRLEKVAVFFDDRQVGQITKSLGHSQPIPIPNELRRSSLENIMTVKSVEKHPITIDARITLPQRDLHETKVVTVFTAEVDVAVDGKFSKELNRCMKKKPPSDLKYRLTYTGKDEHDRSHKSEQNHQFPSPFQGLRADLDGAMHTRIFIGHATAQTTGIGGHMASHFIPTVEREWIDFVDINVATWNRELLHVGGILCRTVYELELSEIQDSWKEAAANEPDLRRELQDQLHKRFLHVLKFFTFHRSTPSSTVAELLADSFYGCSTLPLRLLSSVGVRGAPHVREFDPVLAKFLKSVPMLSEHVTQYGARSIAALPDKHKISAITPSDILEDLRGHTLDTEELVTFLRWWMNSARDELASDLVDQLLSAATLRGNTGEEICLSSVTSFIDPKVLGPHIPSDGPLPLSLIPIGVSWHFDFKELVSLRLKEFTVASWLRHLSDPDVVSADEEHDFTRSADWARRVFSTLSRVWLQLPEDIRHESRKAFRNKPCIPTSKGLCYPECSYLPITDGTQFQHLDLPIVSWDSGFEADMDMERCLLSLGVRKDPPVHFLLDQMRPRGNWTVLDLIKYLVQEERSLTDDDISGLKLIKIFTKEDSEDSSEENIGCCADELFPPVDTFRKLQLPIIEWSEKLEWRDTSSEARLLYRLGLNHFPSLPKIVELCSSEEEEVQETAFTYLCRELQSRYSAYKPENFQDVEFIPAESNGRTCLKKLGEVCTSTQWRALGFFVVQEQYLSMPLGHLGVMPHPSVSKLLDLLEKSPLPDEWTASACHWFNVLSDCLSSFEPSDLSKLSSLPIVPTGPWNAPKLLPPTKCYLDQSSKPAFYAELFVVVDFGARANSFLGACGLKNKVLIEDIAGALVEDPGRFFELAGGHEGFLVELRKIASQSQDISCDTLHKMSQTPALLGLCRKKTENLAKWDYEYRFMTSHGVTIVDDPGDYQLFSDCLFVAPREEVIEHFYASLGCRYLSTVVKENYSGLHEIQATETCREVQSLILERLPLFIQKYTDTKPEVIIPSSLDHLQVKACERILISKTLVTKNVQRTQDMWAIVRHEVDCIELWISQTAKRDMYEIVTSLCRVLFGTNETNATVLLEMVLSTDLEALERRGFLVDQISQQQRDGYMVENDMRREHLAGSALAPNSSRQFTTPATQPLVADHGIRTLRSQSIGDFQQWMRRNSINTEMPISGPDSSTSSSDIYHMLAYNALRKVRLENWSSAYDDATKSITTLPSTMGYIAKALAQIGRGEPSEAMQVFDIALRSCDSRESNLLLLIKAVALFVAGKYDTAISRVHDLIALERDDEAMHCCVQVLGKMYLMQGDYARAVQSLQDHTSSCTSCNLETISLIFGWTFNGLQVTLQRCHFEDLYAAGRMGEATETLRMILDSFGEEIGASEVTPEWVLGEHQHANQVDVDTTCFQIPRKNA</sequence>
<dbReference type="Proteomes" id="UP001194468">
    <property type="component" value="Unassembled WGS sequence"/>
</dbReference>
<dbReference type="InterPro" id="IPR022155">
    <property type="entry name" value="DUF3684"/>
</dbReference>
<dbReference type="InterPro" id="IPR058210">
    <property type="entry name" value="SACS/Nov_dom"/>
</dbReference>
<protein>
    <recommendedName>
        <fullName evidence="1">Sacsin/Nov domain-containing protein</fullName>
    </recommendedName>
</protein>
<dbReference type="EMBL" id="WHUW01000078">
    <property type="protein sequence ID" value="KAF8427620.1"/>
    <property type="molecule type" value="Genomic_DNA"/>
</dbReference>
<reference evidence="2" key="2">
    <citation type="journal article" date="2020" name="Nat. Commun.">
        <title>Large-scale genome sequencing of mycorrhizal fungi provides insights into the early evolution of symbiotic traits.</title>
        <authorList>
            <person name="Miyauchi S."/>
            <person name="Kiss E."/>
            <person name="Kuo A."/>
            <person name="Drula E."/>
            <person name="Kohler A."/>
            <person name="Sanchez-Garcia M."/>
            <person name="Morin E."/>
            <person name="Andreopoulos B."/>
            <person name="Barry K.W."/>
            <person name="Bonito G."/>
            <person name="Buee M."/>
            <person name="Carver A."/>
            <person name="Chen C."/>
            <person name="Cichocki N."/>
            <person name="Clum A."/>
            <person name="Culley D."/>
            <person name="Crous P.W."/>
            <person name="Fauchery L."/>
            <person name="Girlanda M."/>
            <person name="Hayes R.D."/>
            <person name="Keri Z."/>
            <person name="LaButti K."/>
            <person name="Lipzen A."/>
            <person name="Lombard V."/>
            <person name="Magnuson J."/>
            <person name="Maillard F."/>
            <person name="Murat C."/>
            <person name="Nolan M."/>
            <person name="Ohm R.A."/>
            <person name="Pangilinan J."/>
            <person name="Pereira M.F."/>
            <person name="Perotto S."/>
            <person name="Peter M."/>
            <person name="Pfister S."/>
            <person name="Riley R."/>
            <person name="Sitrit Y."/>
            <person name="Stielow J.B."/>
            <person name="Szollosi G."/>
            <person name="Zifcakova L."/>
            <person name="Stursova M."/>
            <person name="Spatafora J.W."/>
            <person name="Tedersoo L."/>
            <person name="Vaario L.M."/>
            <person name="Yamada A."/>
            <person name="Yan M."/>
            <person name="Wang P."/>
            <person name="Xu J."/>
            <person name="Bruns T."/>
            <person name="Baldrian P."/>
            <person name="Vilgalys R."/>
            <person name="Dunand C."/>
            <person name="Henrissat B."/>
            <person name="Grigoriev I.V."/>
            <person name="Hibbett D."/>
            <person name="Nagy L.G."/>
            <person name="Martin F.M."/>
        </authorList>
    </citation>
    <scope>NUCLEOTIDE SEQUENCE</scope>
    <source>
        <strain evidence="2">BED1</strain>
    </source>
</reference>
<evidence type="ECO:0000313" key="3">
    <source>
        <dbReference type="Proteomes" id="UP001194468"/>
    </source>
</evidence>
<accession>A0AAD4G8X7</accession>
<gene>
    <name evidence="2" type="ORF">L210DRAFT_3136383</name>
</gene>
<dbReference type="Pfam" id="PF25794">
    <property type="entry name" value="SACS"/>
    <property type="match status" value="1"/>
</dbReference>
<keyword evidence="3" id="KW-1185">Reference proteome</keyword>
<dbReference type="SUPFAM" id="SSF48452">
    <property type="entry name" value="TPR-like"/>
    <property type="match status" value="1"/>
</dbReference>
<reference evidence="2" key="1">
    <citation type="submission" date="2019-10" db="EMBL/GenBank/DDBJ databases">
        <authorList>
            <consortium name="DOE Joint Genome Institute"/>
            <person name="Kuo A."/>
            <person name="Miyauchi S."/>
            <person name="Kiss E."/>
            <person name="Drula E."/>
            <person name="Kohler A."/>
            <person name="Sanchez-Garcia M."/>
            <person name="Andreopoulos B."/>
            <person name="Barry K.W."/>
            <person name="Bonito G."/>
            <person name="Buee M."/>
            <person name="Carver A."/>
            <person name="Chen C."/>
            <person name="Cichocki N."/>
            <person name="Clum A."/>
            <person name="Culley D."/>
            <person name="Crous P.W."/>
            <person name="Fauchery L."/>
            <person name="Girlanda M."/>
            <person name="Hayes R."/>
            <person name="Keri Z."/>
            <person name="LaButti K."/>
            <person name="Lipzen A."/>
            <person name="Lombard V."/>
            <person name="Magnuson J."/>
            <person name="Maillard F."/>
            <person name="Morin E."/>
            <person name="Murat C."/>
            <person name="Nolan M."/>
            <person name="Ohm R."/>
            <person name="Pangilinan J."/>
            <person name="Pereira M."/>
            <person name="Perotto S."/>
            <person name="Peter M."/>
            <person name="Riley R."/>
            <person name="Sitrit Y."/>
            <person name="Stielow B."/>
            <person name="Szollosi G."/>
            <person name="Zifcakova L."/>
            <person name="Stursova M."/>
            <person name="Spatafora J.W."/>
            <person name="Tedersoo L."/>
            <person name="Vaario L.-M."/>
            <person name="Yamada A."/>
            <person name="Yan M."/>
            <person name="Wang P."/>
            <person name="Xu J."/>
            <person name="Bruns T."/>
            <person name="Baldrian P."/>
            <person name="Vilgalys R."/>
            <person name="Henrissat B."/>
            <person name="Grigoriev I.V."/>
            <person name="Hibbett D."/>
            <person name="Nagy L.G."/>
            <person name="Martin F.M."/>
        </authorList>
    </citation>
    <scope>NUCLEOTIDE SEQUENCE</scope>
    <source>
        <strain evidence="2">BED1</strain>
    </source>
</reference>
<evidence type="ECO:0000259" key="1">
    <source>
        <dbReference type="Pfam" id="PF25794"/>
    </source>
</evidence>
<dbReference type="SUPFAM" id="SSF55874">
    <property type="entry name" value="ATPase domain of HSP90 chaperone/DNA topoisomerase II/histidine kinase"/>
    <property type="match status" value="1"/>
</dbReference>
<dbReference type="PANTHER" id="PTHR47839">
    <property type="entry name" value="DOMAIN PROTEIN, PUTATIVE (AFU_ORTHOLOGUE AFUA_6G04830)-RELATED"/>
    <property type="match status" value="1"/>
</dbReference>
<evidence type="ECO:0000313" key="2">
    <source>
        <dbReference type="EMBL" id="KAF8427620.1"/>
    </source>
</evidence>